<dbReference type="Pfam" id="PF19086">
    <property type="entry name" value="Terpene_syn_C_2"/>
    <property type="match status" value="1"/>
</dbReference>
<dbReference type="SFLD" id="SFLDS00005">
    <property type="entry name" value="Isoprenoid_Synthase_Type_I"/>
    <property type="match status" value="1"/>
</dbReference>
<organism evidence="7 8">
    <name type="scientific">Exidia glandulosa HHB12029</name>
    <dbReference type="NCBI Taxonomy" id="1314781"/>
    <lineage>
        <taxon>Eukaryota</taxon>
        <taxon>Fungi</taxon>
        <taxon>Dikarya</taxon>
        <taxon>Basidiomycota</taxon>
        <taxon>Agaricomycotina</taxon>
        <taxon>Agaricomycetes</taxon>
        <taxon>Auriculariales</taxon>
        <taxon>Exidiaceae</taxon>
        <taxon>Exidia</taxon>
    </lineage>
</organism>
<dbReference type="EMBL" id="KV426688">
    <property type="protein sequence ID" value="KZV79064.1"/>
    <property type="molecule type" value="Genomic_DNA"/>
</dbReference>
<evidence type="ECO:0000256" key="3">
    <source>
        <dbReference type="ARBA" id="ARBA00022723"/>
    </source>
</evidence>
<dbReference type="InterPro" id="IPR008949">
    <property type="entry name" value="Isoprenoid_synthase_dom_sf"/>
</dbReference>
<accession>A0A166NE86</accession>
<evidence type="ECO:0000313" key="8">
    <source>
        <dbReference type="Proteomes" id="UP000077266"/>
    </source>
</evidence>
<dbReference type="InterPro" id="IPR034686">
    <property type="entry name" value="Terpene_cyclase-like_2"/>
</dbReference>
<evidence type="ECO:0000256" key="2">
    <source>
        <dbReference type="ARBA" id="ARBA00006333"/>
    </source>
</evidence>
<keyword evidence="4 6" id="KW-0460">Magnesium</keyword>
<reference evidence="7 8" key="1">
    <citation type="journal article" date="2016" name="Mol. Biol. Evol.">
        <title>Comparative Genomics of Early-Diverging Mushroom-Forming Fungi Provides Insights into the Origins of Lignocellulose Decay Capabilities.</title>
        <authorList>
            <person name="Nagy L.G."/>
            <person name="Riley R."/>
            <person name="Tritt A."/>
            <person name="Adam C."/>
            <person name="Daum C."/>
            <person name="Floudas D."/>
            <person name="Sun H."/>
            <person name="Yadav J.S."/>
            <person name="Pangilinan J."/>
            <person name="Larsson K.H."/>
            <person name="Matsuura K."/>
            <person name="Barry K."/>
            <person name="Labutti K."/>
            <person name="Kuo R."/>
            <person name="Ohm R.A."/>
            <person name="Bhattacharya S.S."/>
            <person name="Shirouzu T."/>
            <person name="Yoshinaga Y."/>
            <person name="Martin F.M."/>
            <person name="Grigoriev I.V."/>
            <person name="Hibbett D.S."/>
        </authorList>
    </citation>
    <scope>NUCLEOTIDE SEQUENCE [LARGE SCALE GENOMIC DNA]</scope>
    <source>
        <strain evidence="7 8">HHB12029</strain>
    </source>
</reference>
<dbReference type="SFLD" id="SFLDG01020">
    <property type="entry name" value="Terpene_Cyclase_Like_2"/>
    <property type="match status" value="1"/>
</dbReference>
<dbReference type="Proteomes" id="UP000077266">
    <property type="component" value="Unassembled WGS sequence"/>
</dbReference>
<dbReference type="GO" id="GO:0010333">
    <property type="term" value="F:terpene synthase activity"/>
    <property type="evidence" value="ECO:0007669"/>
    <property type="project" value="InterPro"/>
</dbReference>
<comment type="similarity">
    <text evidence="2 6">Belongs to the terpene synthase family.</text>
</comment>
<dbReference type="SUPFAM" id="SSF48576">
    <property type="entry name" value="Terpenoid synthases"/>
    <property type="match status" value="1"/>
</dbReference>
<keyword evidence="3 6" id="KW-0479">Metal-binding</keyword>
<gene>
    <name evidence="7" type="ORF">EXIGLDRAFT_743228</name>
</gene>
<dbReference type="PANTHER" id="PTHR35201">
    <property type="entry name" value="TERPENE SYNTHASE"/>
    <property type="match status" value="1"/>
</dbReference>
<evidence type="ECO:0000313" key="7">
    <source>
        <dbReference type="EMBL" id="KZV79064.1"/>
    </source>
</evidence>
<comment type="cofactor">
    <cofactor evidence="1 6">
        <name>Mg(2+)</name>
        <dbReference type="ChEBI" id="CHEBI:18420"/>
    </cofactor>
</comment>
<name>A0A166NE86_EXIGL</name>
<evidence type="ECO:0000256" key="4">
    <source>
        <dbReference type="ARBA" id="ARBA00022842"/>
    </source>
</evidence>
<dbReference type="OrthoDB" id="6486656at2759"/>
<sequence length="322" mass="37026">MATPVSDSSDVEQPVYCLPDNLRNWPWLRCINPFYEEAKKASTAWIRGFRAFSPKAQKAFERCDFDVLRVTCDLMQLVFVFDDYTDRGCADEVRVMADAMMDGLRQPDGPKPHMLGTMMKQFWQRVMPLASPGVQSRFIAHFQDWVDSVVEQALDRDSARSRNVEEYMAVRRLTIGAYFAFVLHQLGQQVPDESAFDRPVIQRLETLAAEMIILANDAYSYNVEQARGDTHNILAVVRDQYNWPLDRALQWIAEQHDELVAEFLETKDSVPPELAKYVDGLGNWVRANDAWSFESQRYFGKGGLDVMSKREVILLPKQVTPQ</sequence>
<dbReference type="InParanoid" id="A0A166NE86"/>
<proteinExistence type="inferred from homology"/>
<dbReference type="GO" id="GO:0046872">
    <property type="term" value="F:metal ion binding"/>
    <property type="evidence" value="ECO:0007669"/>
    <property type="project" value="UniProtKB-KW"/>
</dbReference>
<dbReference type="STRING" id="1314781.A0A166NE86"/>
<dbReference type="EC" id="4.2.3.-" evidence="6"/>
<keyword evidence="5 6" id="KW-0456">Lyase</keyword>
<dbReference type="PANTHER" id="PTHR35201:SF4">
    <property type="entry name" value="BETA-PINACENE SYNTHASE-RELATED"/>
    <property type="match status" value="1"/>
</dbReference>
<dbReference type="AlphaFoldDB" id="A0A166NE86"/>
<protein>
    <recommendedName>
        <fullName evidence="6">Terpene synthase</fullName>
        <ecNumber evidence="6">4.2.3.-</ecNumber>
    </recommendedName>
</protein>
<evidence type="ECO:0000256" key="1">
    <source>
        <dbReference type="ARBA" id="ARBA00001946"/>
    </source>
</evidence>
<evidence type="ECO:0000256" key="6">
    <source>
        <dbReference type="RuleBase" id="RU366034"/>
    </source>
</evidence>
<dbReference type="Gene3D" id="1.10.600.10">
    <property type="entry name" value="Farnesyl Diphosphate Synthase"/>
    <property type="match status" value="1"/>
</dbReference>
<keyword evidence="8" id="KW-1185">Reference proteome</keyword>
<evidence type="ECO:0000256" key="5">
    <source>
        <dbReference type="ARBA" id="ARBA00023239"/>
    </source>
</evidence>
<dbReference type="GO" id="GO:0008299">
    <property type="term" value="P:isoprenoid biosynthetic process"/>
    <property type="evidence" value="ECO:0007669"/>
    <property type="project" value="UniProtKB-ARBA"/>
</dbReference>